<dbReference type="EMBL" id="CP002999">
    <property type="protein sequence ID" value="AEM71286.1"/>
    <property type="molecule type" value="Genomic_DNA"/>
</dbReference>
<accession>G2PMX4</accession>
<reference evidence="1 2" key="2">
    <citation type="journal article" date="2012" name="Stand. Genomic Sci.">
        <title>Complete genome sequence of the facultatively anaerobic, appendaged bacterium Muricauda ruestringensis type strain (B1(T)).</title>
        <authorList>
            <person name="Huntemann M."/>
            <person name="Teshima H."/>
            <person name="Lapidus A."/>
            <person name="Nolan M."/>
            <person name="Lucas S."/>
            <person name="Hammon N."/>
            <person name="Deshpande S."/>
            <person name="Cheng J.F."/>
            <person name="Tapia R."/>
            <person name="Goodwin L.A."/>
            <person name="Pitluck S."/>
            <person name="Liolios K."/>
            <person name="Pagani I."/>
            <person name="Ivanova N."/>
            <person name="Mavromatis K."/>
            <person name="Mikhailova N."/>
            <person name="Pati A."/>
            <person name="Chen A."/>
            <person name="Palaniappan K."/>
            <person name="Land M."/>
            <person name="Hauser L."/>
            <person name="Pan C."/>
            <person name="Brambilla E.M."/>
            <person name="Rohde M."/>
            <person name="Spring S."/>
            <person name="Goker M."/>
            <person name="Detter J.C."/>
            <person name="Bristow J."/>
            <person name="Eisen J.A."/>
            <person name="Markowitz V."/>
            <person name="Hugenholtz P."/>
            <person name="Kyrpides N.C."/>
            <person name="Klenk H.P."/>
            <person name="Woyke T."/>
        </authorList>
    </citation>
    <scope>NUCLEOTIDE SEQUENCE [LARGE SCALE GENOMIC DNA]</scope>
    <source>
        <strain evidence="2">DSM 13258 / LMG 19739 / B1</strain>
    </source>
</reference>
<sequence>MNKGEIKTHIHNPYRFIESKRTKQDWNTFLKSQNYPLSWGFRELKLAWAFQGLMGKPISSFTQDHDYIPYVYEPYLTDTDLSLKASLINSENNPMGSYYNSKIKGHWAIVKLDSKYCMLSKDEKSFLLKHGHYIRNKKELIIDLEKAVQIAGKSNSSNFRIITRISDKNDIFSALCQLFEIPDSETDYYPRNALRYVFTNNGALNEPAKQWLDNWVEDTSLKTHLSCFMEQKRGFRDTRDICLTCHYLKSWNVYLENGDNFPYGLAALSCLSGTKCLIGWEWEHGDLVESKALIQVKKD</sequence>
<evidence type="ECO:0000313" key="1">
    <source>
        <dbReference type="EMBL" id="AEM71286.1"/>
    </source>
</evidence>
<dbReference type="AlphaFoldDB" id="G2PMX4"/>
<proteinExistence type="predicted"/>
<dbReference type="Proteomes" id="UP000008908">
    <property type="component" value="Chromosome"/>
</dbReference>
<reference evidence="2" key="1">
    <citation type="submission" date="2011-08" db="EMBL/GenBank/DDBJ databases">
        <title>The complete genome of Muricauda ruestringensis DSM 13258.</title>
        <authorList>
            <person name="Lucas S."/>
            <person name="Han J."/>
            <person name="Lapidus A."/>
            <person name="Bruce D."/>
            <person name="Goodwin L."/>
            <person name="Pitluck S."/>
            <person name="Peters L."/>
            <person name="Kyrpides N."/>
            <person name="Mavromatis K."/>
            <person name="Ivanova N."/>
            <person name="Ovchinnikova G."/>
            <person name="Teshima H."/>
            <person name="Detter J.C."/>
            <person name="Tapia R."/>
            <person name="Han C."/>
            <person name="Land M."/>
            <person name="Hauser L."/>
            <person name="Markowitz V."/>
            <person name="Cheng J.-F."/>
            <person name="Hugenholtz P."/>
            <person name="Woyke T."/>
            <person name="Wu D."/>
            <person name="Spring S."/>
            <person name="Schroeder M."/>
            <person name="Brambilla E."/>
            <person name="Klenk H.-P."/>
            <person name="Eisen J.A."/>
        </authorList>
    </citation>
    <scope>NUCLEOTIDE SEQUENCE [LARGE SCALE GENOMIC DNA]</scope>
    <source>
        <strain evidence="2">DSM 13258 / LMG 19739 / B1</strain>
    </source>
</reference>
<gene>
    <name evidence="1" type="ordered locus">Murru_2247</name>
</gene>
<name>G2PMX4_ALLRU</name>
<evidence type="ECO:0000313" key="2">
    <source>
        <dbReference type="Proteomes" id="UP000008908"/>
    </source>
</evidence>
<dbReference type="RefSeq" id="WP_014033567.1">
    <property type="nucleotide sequence ID" value="NC_015945.1"/>
</dbReference>
<keyword evidence="2" id="KW-1185">Reference proteome</keyword>
<dbReference type="HOGENOM" id="CLU_930060_0_0_10"/>
<organism evidence="1 2">
    <name type="scientific">Allomuricauda ruestringensis (strain DSM 13258 / CIP 107369 / LMG 19739 / B1)</name>
    <name type="common">Muricauda ruestringensis</name>
    <dbReference type="NCBI Taxonomy" id="886377"/>
    <lineage>
        <taxon>Bacteria</taxon>
        <taxon>Pseudomonadati</taxon>
        <taxon>Bacteroidota</taxon>
        <taxon>Flavobacteriia</taxon>
        <taxon>Flavobacteriales</taxon>
        <taxon>Flavobacteriaceae</taxon>
        <taxon>Flagellimonas</taxon>
    </lineage>
</organism>
<dbReference type="KEGG" id="mrs:Murru_2247"/>
<protein>
    <submittedName>
        <fullName evidence="1">Uncharacterized protein</fullName>
    </submittedName>
</protein>